<evidence type="ECO:0000313" key="7">
    <source>
        <dbReference type="EMBL" id="RZB82073.1"/>
    </source>
</evidence>
<dbReference type="Proteomes" id="UP000289340">
    <property type="component" value="Chromosome 11"/>
</dbReference>
<keyword evidence="1" id="KW-0677">Repeat</keyword>
<keyword evidence="2" id="KW-0472">Membrane</keyword>
<keyword evidence="2" id="KW-0812">Transmembrane</keyword>
<dbReference type="Gene3D" id="3.10.580.10">
    <property type="entry name" value="CBS-domain"/>
    <property type="match status" value="1"/>
</dbReference>
<dbReference type="EMBL" id="QZWG01000011">
    <property type="protein sequence ID" value="RZB82071.1"/>
    <property type="molecule type" value="Genomic_DNA"/>
</dbReference>
<dbReference type="EMBL" id="QZWG01000011">
    <property type="protein sequence ID" value="RZB82073.1"/>
    <property type="molecule type" value="Genomic_DNA"/>
</dbReference>
<dbReference type="InterPro" id="IPR046342">
    <property type="entry name" value="CBS_dom_sf"/>
</dbReference>
<dbReference type="AlphaFoldDB" id="A0A445I7T6"/>
<evidence type="ECO:0000313" key="3">
    <source>
        <dbReference type="EMBL" id="RZB82069.1"/>
    </source>
</evidence>
<evidence type="ECO:0000313" key="5">
    <source>
        <dbReference type="EMBL" id="RZB82071.1"/>
    </source>
</evidence>
<dbReference type="EMBL" id="QZWG01000011">
    <property type="protein sequence ID" value="RZB82072.1"/>
    <property type="molecule type" value="Genomic_DNA"/>
</dbReference>
<evidence type="ECO:0000313" key="6">
    <source>
        <dbReference type="EMBL" id="RZB82072.1"/>
    </source>
</evidence>
<evidence type="ECO:0000256" key="2">
    <source>
        <dbReference type="SAM" id="Phobius"/>
    </source>
</evidence>
<reference evidence="3 8" key="1">
    <citation type="submission" date="2018-09" db="EMBL/GenBank/DDBJ databases">
        <title>A high-quality reference genome of wild soybean provides a powerful tool to mine soybean genomes.</title>
        <authorList>
            <person name="Xie M."/>
            <person name="Chung C.Y.L."/>
            <person name="Li M.-W."/>
            <person name="Wong F.-L."/>
            <person name="Chan T.-F."/>
            <person name="Lam H.-M."/>
        </authorList>
    </citation>
    <scope>NUCLEOTIDE SEQUENCE [LARGE SCALE GENOMIC DNA]</scope>
    <source>
        <strain evidence="8">cv. W05</strain>
        <tissue evidence="3">Hypocotyl of etiolated seedlings</tissue>
    </source>
</reference>
<dbReference type="PANTHER" id="PTHR12064:SF97">
    <property type="entry name" value="METAL TRANSPORTER CNNM-5"/>
    <property type="match status" value="1"/>
</dbReference>
<comment type="caution">
    <text evidence="3">The sequence shown here is derived from an EMBL/GenBank/DDBJ whole genome shotgun (WGS) entry which is preliminary data.</text>
</comment>
<dbReference type="GO" id="GO:0030026">
    <property type="term" value="P:intracellular manganese ion homeostasis"/>
    <property type="evidence" value="ECO:0007669"/>
    <property type="project" value="TreeGrafter"/>
</dbReference>
<dbReference type="GO" id="GO:0010960">
    <property type="term" value="P:magnesium ion homeostasis"/>
    <property type="evidence" value="ECO:0007669"/>
    <property type="project" value="InterPro"/>
</dbReference>
<keyword evidence="8" id="KW-1185">Reference proteome</keyword>
<dbReference type="GO" id="GO:0005737">
    <property type="term" value="C:cytoplasm"/>
    <property type="evidence" value="ECO:0007669"/>
    <property type="project" value="TreeGrafter"/>
</dbReference>
<protein>
    <submittedName>
        <fullName evidence="3">DUF21 domain-containing protein isoform C</fullName>
    </submittedName>
    <submittedName>
        <fullName evidence="4">DUF21 domain-containing protein isoform D</fullName>
    </submittedName>
    <submittedName>
        <fullName evidence="5">DUF21 domain-containing protein isoform E</fullName>
    </submittedName>
    <submittedName>
        <fullName evidence="6">DUF21 domain-containing protein isoform F</fullName>
    </submittedName>
    <submittedName>
        <fullName evidence="7">DUF21 domain-containing protein isoform G</fullName>
    </submittedName>
</protein>
<proteinExistence type="predicted"/>
<dbReference type="EMBL" id="QZWG01000011">
    <property type="protein sequence ID" value="RZB82069.1"/>
    <property type="molecule type" value="Genomic_DNA"/>
</dbReference>
<evidence type="ECO:0000313" key="8">
    <source>
        <dbReference type="Proteomes" id="UP000289340"/>
    </source>
</evidence>
<evidence type="ECO:0000313" key="4">
    <source>
        <dbReference type="EMBL" id="RZB82070.1"/>
    </source>
</evidence>
<keyword evidence="2" id="KW-1133">Transmembrane helix</keyword>
<organism evidence="3 8">
    <name type="scientific">Glycine soja</name>
    <name type="common">Wild soybean</name>
    <dbReference type="NCBI Taxonomy" id="3848"/>
    <lineage>
        <taxon>Eukaryota</taxon>
        <taxon>Viridiplantae</taxon>
        <taxon>Streptophyta</taxon>
        <taxon>Embryophyta</taxon>
        <taxon>Tracheophyta</taxon>
        <taxon>Spermatophyta</taxon>
        <taxon>Magnoliopsida</taxon>
        <taxon>eudicotyledons</taxon>
        <taxon>Gunneridae</taxon>
        <taxon>Pentapetalae</taxon>
        <taxon>rosids</taxon>
        <taxon>fabids</taxon>
        <taxon>Fabales</taxon>
        <taxon>Fabaceae</taxon>
        <taxon>Papilionoideae</taxon>
        <taxon>50 kb inversion clade</taxon>
        <taxon>NPAAA clade</taxon>
        <taxon>indigoferoid/millettioid clade</taxon>
        <taxon>Phaseoleae</taxon>
        <taxon>Glycine</taxon>
        <taxon>Glycine subgen. Soja</taxon>
    </lineage>
</organism>
<dbReference type="PANTHER" id="PTHR12064">
    <property type="entry name" value="METAL TRANSPORTER CNNM"/>
    <property type="match status" value="1"/>
</dbReference>
<accession>A0A445I7T6</accession>
<dbReference type="InterPro" id="IPR045095">
    <property type="entry name" value="ACDP"/>
</dbReference>
<gene>
    <name evidence="3" type="ORF">D0Y65_031330</name>
</gene>
<sequence>MNVVSALMVTRNQLGAPEGIPFGSVWLFVYAGISFSLVIFAGIMSAVILPVVQKQHQLLVTLLLCNAAAMDIDCRRGHDSYSPIESTFSLDVNSKLDWEAMGKILALGHGRVPVYSGNPKNIIGLLLVKSLLTVLRETETPISAVSIRRIPQYFFVKG</sequence>
<dbReference type="EMBL" id="QZWG01000011">
    <property type="protein sequence ID" value="RZB82070.1"/>
    <property type="molecule type" value="Genomic_DNA"/>
</dbReference>
<feature type="transmembrane region" description="Helical" evidence="2">
    <location>
        <begin position="25"/>
        <end position="49"/>
    </location>
</feature>
<evidence type="ECO:0000256" key="1">
    <source>
        <dbReference type="ARBA" id="ARBA00022737"/>
    </source>
</evidence>
<name>A0A445I7T6_GLYSO</name>